<gene>
    <name evidence="2" type="ORF">FZEAL_6775</name>
</gene>
<keyword evidence="1" id="KW-0732">Signal</keyword>
<reference evidence="2" key="2">
    <citation type="submission" date="2020-05" db="EMBL/GenBank/DDBJ databases">
        <authorList>
            <person name="Kim H.-S."/>
            <person name="Proctor R.H."/>
            <person name="Brown D.W."/>
        </authorList>
    </citation>
    <scope>NUCLEOTIDE SEQUENCE</scope>
    <source>
        <strain evidence="2">NRRL 22465</strain>
    </source>
</reference>
<dbReference type="AlphaFoldDB" id="A0A8H4XIJ3"/>
<evidence type="ECO:0000256" key="1">
    <source>
        <dbReference type="SAM" id="SignalP"/>
    </source>
</evidence>
<dbReference type="Proteomes" id="UP000635477">
    <property type="component" value="Unassembled WGS sequence"/>
</dbReference>
<keyword evidence="3" id="KW-1185">Reference proteome</keyword>
<accession>A0A8H4XIJ3</accession>
<name>A0A8H4XIJ3_9HYPO</name>
<comment type="caution">
    <text evidence="2">The sequence shown here is derived from an EMBL/GenBank/DDBJ whole genome shotgun (WGS) entry which is preliminary data.</text>
</comment>
<feature type="signal peptide" evidence="1">
    <location>
        <begin position="1"/>
        <end position="17"/>
    </location>
</feature>
<dbReference type="OrthoDB" id="4973649at2759"/>
<protein>
    <submittedName>
        <fullName evidence="2">Uncharacterized protein</fullName>
    </submittedName>
</protein>
<dbReference type="EMBL" id="JABEYC010000518">
    <property type="protein sequence ID" value="KAF4976575.1"/>
    <property type="molecule type" value="Genomic_DNA"/>
</dbReference>
<reference evidence="2" key="1">
    <citation type="journal article" date="2020" name="BMC Genomics">
        <title>Correction to: Identification and distribution of gene clusters required for synthesis of sphingolipid metabolism inhibitors in diverse species of the filamentous fungus Fusarium.</title>
        <authorList>
            <person name="Kim H.S."/>
            <person name="Lohmar J.M."/>
            <person name="Busman M."/>
            <person name="Brown D.W."/>
            <person name="Naumann T.A."/>
            <person name="Divon H.H."/>
            <person name="Lysoe E."/>
            <person name="Uhlig S."/>
            <person name="Proctor R.H."/>
        </authorList>
    </citation>
    <scope>NUCLEOTIDE SEQUENCE</scope>
    <source>
        <strain evidence="2">NRRL 22465</strain>
    </source>
</reference>
<sequence>MKSVIASIILLAGITHAQFDGLISVREGECPKFEGTEASQPISYSQVNICDDLSRICPEGRCFVGVSALATGANQQAPLKMGACPGSDCAADCVTWDVESVGNGFRVDCGEFTGQHYFYLGV</sequence>
<evidence type="ECO:0000313" key="2">
    <source>
        <dbReference type="EMBL" id="KAF4976575.1"/>
    </source>
</evidence>
<evidence type="ECO:0000313" key="3">
    <source>
        <dbReference type="Proteomes" id="UP000635477"/>
    </source>
</evidence>
<feature type="chain" id="PRO_5034542640" evidence="1">
    <location>
        <begin position="18"/>
        <end position="122"/>
    </location>
</feature>
<proteinExistence type="predicted"/>
<organism evidence="2 3">
    <name type="scientific">Fusarium zealandicum</name>
    <dbReference type="NCBI Taxonomy" id="1053134"/>
    <lineage>
        <taxon>Eukaryota</taxon>
        <taxon>Fungi</taxon>
        <taxon>Dikarya</taxon>
        <taxon>Ascomycota</taxon>
        <taxon>Pezizomycotina</taxon>
        <taxon>Sordariomycetes</taxon>
        <taxon>Hypocreomycetidae</taxon>
        <taxon>Hypocreales</taxon>
        <taxon>Nectriaceae</taxon>
        <taxon>Fusarium</taxon>
        <taxon>Fusarium staphyleae species complex</taxon>
    </lineage>
</organism>